<feature type="domain" description="Band 7" evidence="5">
    <location>
        <begin position="34"/>
        <end position="216"/>
    </location>
</feature>
<dbReference type="InterPro" id="IPR001107">
    <property type="entry name" value="Band_7"/>
</dbReference>
<dbReference type="AlphaFoldDB" id="A0A1G2TX60"/>
<keyword evidence="4" id="KW-1133">Transmembrane helix</keyword>
<evidence type="ECO:0000256" key="1">
    <source>
        <dbReference type="ARBA" id="ARBA00004370"/>
    </source>
</evidence>
<name>A0A1G2TX60_9BACT</name>
<keyword evidence="4" id="KW-0812">Transmembrane</keyword>
<dbReference type="SUPFAM" id="SSF117892">
    <property type="entry name" value="Band 7/SPFH domain"/>
    <property type="match status" value="1"/>
</dbReference>
<evidence type="ECO:0000256" key="4">
    <source>
        <dbReference type="SAM" id="Phobius"/>
    </source>
</evidence>
<evidence type="ECO:0000259" key="5">
    <source>
        <dbReference type="SMART" id="SM00244"/>
    </source>
</evidence>
<dbReference type="GO" id="GO:0005886">
    <property type="term" value="C:plasma membrane"/>
    <property type="evidence" value="ECO:0007669"/>
    <property type="project" value="TreeGrafter"/>
</dbReference>
<dbReference type="InterPro" id="IPR036013">
    <property type="entry name" value="Band_7/SPFH_dom_sf"/>
</dbReference>
<reference evidence="6 7" key="1">
    <citation type="journal article" date="2016" name="Nat. Commun.">
        <title>Thousands of microbial genomes shed light on interconnected biogeochemical processes in an aquifer system.</title>
        <authorList>
            <person name="Anantharaman K."/>
            <person name="Brown C.T."/>
            <person name="Hug L.A."/>
            <person name="Sharon I."/>
            <person name="Castelle C.J."/>
            <person name="Probst A.J."/>
            <person name="Thomas B.C."/>
            <person name="Singh A."/>
            <person name="Wilkins M.J."/>
            <person name="Karaoz U."/>
            <person name="Brodie E.L."/>
            <person name="Williams K.H."/>
            <person name="Hubbard S.S."/>
            <person name="Banfield J.F."/>
        </authorList>
    </citation>
    <scope>NUCLEOTIDE SEQUENCE [LARGE SCALE GENOMIC DNA]</scope>
</reference>
<evidence type="ECO:0000313" key="6">
    <source>
        <dbReference type="EMBL" id="OHB01886.1"/>
    </source>
</evidence>
<sequence>MQELLNSLSVNLGWILGTILLFLAILGSLKMAANRYKKVPPSKVGIIYGRKQTYEITGPDGQSRQEKLGFRLLTGGGAVVYPFVEDYAEMDLSARLIQLEVRKIPTQGGVMVNAKGTATVMIGTDTPSLITAARSFEGKRGEEVNQIIRENLEGQLRSILGTLSIEDLISDREKLNKAVLKEAETELLKLGLRISILTIQEINDEVGYIESLGKKRTAEVQGEATKGEAEARSRAAIAASNATKEAELVAAQNEVIIAEAQKKRDVQVALFKAETEREQATANQAGAIAAAEADKTVRQRKVEAEAAETTARIQLADQETARVEKELQFKVIKPAEAEKLAVSIRAEGVKNGAIIKANQEKEAAVIKADADKTAAVLSAEAIRTTATAQAEAARQTGQGEADALKAKQLAAAEGTKAQQLADATGIEAKKKAEAAGQEAMLLANARGVREQKLAEAAGTEAALMAEARGSEAKLLAEAKGKKELALALAALDPTGKLLQILDAAPKVAEAIGDALAKALGPDGLANVFGQMAAPLGSVDSIRMYDFGGNGQGGNGAGPLAKFANLTPDMFFQFVSKVKALGFGSLLEKFGLTSDILDGMISTPPTEGQPPAVSENK</sequence>
<comment type="caution">
    <text evidence="6">The sequence shown here is derived from an EMBL/GenBank/DDBJ whole genome shotgun (WGS) entry which is preliminary data.</text>
</comment>
<evidence type="ECO:0000256" key="2">
    <source>
        <dbReference type="ARBA" id="ARBA00007161"/>
    </source>
</evidence>
<comment type="similarity">
    <text evidence="2">Belongs to the band 7/mec-2 family. Flotillin subfamily.</text>
</comment>
<proteinExistence type="inferred from homology"/>
<dbReference type="Pfam" id="PF01145">
    <property type="entry name" value="Band_7"/>
    <property type="match status" value="1"/>
</dbReference>
<evidence type="ECO:0000313" key="7">
    <source>
        <dbReference type="Proteomes" id="UP000177707"/>
    </source>
</evidence>
<dbReference type="Gene3D" id="3.30.479.30">
    <property type="entry name" value="Band 7 domain"/>
    <property type="match status" value="1"/>
</dbReference>
<protein>
    <recommendedName>
        <fullName evidence="5">Band 7 domain-containing protein</fullName>
    </recommendedName>
</protein>
<evidence type="ECO:0000256" key="3">
    <source>
        <dbReference type="ARBA" id="ARBA00023136"/>
    </source>
</evidence>
<organism evidence="6 7">
    <name type="scientific">Candidatus Zambryskibacteria bacterium RIFCSPLOWO2_01_FULL_39_39</name>
    <dbReference type="NCBI Taxonomy" id="1802758"/>
    <lineage>
        <taxon>Bacteria</taxon>
        <taxon>Candidatus Zambryskiibacteriota</taxon>
    </lineage>
</organism>
<dbReference type="EMBL" id="MHWB01000009">
    <property type="protein sequence ID" value="OHB01886.1"/>
    <property type="molecule type" value="Genomic_DNA"/>
</dbReference>
<feature type="transmembrane region" description="Helical" evidence="4">
    <location>
        <begin position="12"/>
        <end position="33"/>
    </location>
</feature>
<dbReference type="InterPro" id="IPR027705">
    <property type="entry name" value="Flotillin_fam"/>
</dbReference>
<dbReference type="Proteomes" id="UP000177707">
    <property type="component" value="Unassembled WGS sequence"/>
</dbReference>
<keyword evidence="3 4" id="KW-0472">Membrane</keyword>
<accession>A0A1G2TX60</accession>
<gene>
    <name evidence="6" type="ORF">A3A96_00400</name>
</gene>
<dbReference type="GO" id="GO:0002020">
    <property type="term" value="F:protease binding"/>
    <property type="evidence" value="ECO:0007669"/>
    <property type="project" value="TreeGrafter"/>
</dbReference>
<dbReference type="PANTHER" id="PTHR13806">
    <property type="entry name" value="FLOTILLIN-RELATED"/>
    <property type="match status" value="1"/>
</dbReference>
<dbReference type="GO" id="GO:0072659">
    <property type="term" value="P:protein localization to plasma membrane"/>
    <property type="evidence" value="ECO:0007669"/>
    <property type="project" value="TreeGrafter"/>
</dbReference>
<dbReference type="CDD" id="cd03399">
    <property type="entry name" value="SPFH_flotillin"/>
    <property type="match status" value="1"/>
</dbReference>
<dbReference type="STRING" id="1802758.A3A96_00400"/>
<comment type="subcellular location">
    <subcellularLocation>
        <location evidence="1">Membrane</location>
    </subcellularLocation>
</comment>
<dbReference type="PANTHER" id="PTHR13806:SF46">
    <property type="entry name" value="FLOTILLIN-1-RELATED"/>
    <property type="match status" value="1"/>
</dbReference>
<dbReference type="SMART" id="SM00244">
    <property type="entry name" value="PHB"/>
    <property type="match status" value="1"/>
</dbReference>